<dbReference type="EMBL" id="REGN01011324">
    <property type="protein sequence ID" value="RMZ97579.1"/>
    <property type="molecule type" value="Genomic_DNA"/>
</dbReference>
<dbReference type="InterPro" id="IPR019152">
    <property type="entry name" value="DUF2046"/>
</dbReference>
<organism evidence="3 4">
    <name type="scientific">Brachionus plicatilis</name>
    <name type="common">Marine rotifer</name>
    <name type="synonym">Brachionus muelleri</name>
    <dbReference type="NCBI Taxonomy" id="10195"/>
    <lineage>
        <taxon>Eukaryota</taxon>
        <taxon>Metazoa</taxon>
        <taxon>Spiralia</taxon>
        <taxon>Gnathifera</taxon>
        <taxon>Rotifera</taxon>
        <taxon>Eurotatoria</taxon>
        <taxon>Monogononta</taxon>
        <taxon>Pseudotrocha</taxon>
        <taxon>Ploima</taxon>
        <taxon>Brachionidae</taxon>
        <taxon>Brachionus</taxon>
    </lineage>
</organism>
<comment type="caution">
    <text evidence="3">The sequence shown here is derived from an EMBL/GenBank/DDBJ whole genome shotgun (WGS) entry which is preliminary data.</text>
</comment>
<feature type="coiled-coil region" evidence="1">
    <location>
        <begin position="26"/>
        <end position="204"/>
    </location>
</feature>
<evidence type="ECO:0000256" key="1">
    <source>
        <dbReference type="SAM" id="Coils"/>
    </source>
</evidence>
<evidence type="ECO:0000313" key="3">
    <source>
        <dbReference type="EMBL" id="RMZ97579.1"/>
    </source>
</evidence>
<dbReference type="STRING" id="10195.A0A3M7PEY5"/>
<gene>
    <name evidence="3" type="ORF">BpHYR1_015372</name>
</gene>
<keyword evidence="1" id="KW-0175">Coiled coil</keyword>
<dbReference type="AlphaFoldDB" id="A0A3M7PEY5"/>
<dbReference type="PANTHER" id="PTHR15276">
    <property type="entry name" value="H4 D10S170 PROTEIN-RELATED"/>
    <property type="match status" value="1"/>
</dbReference>
<dbReference type="Proteomes" id="UP000276133">
    <property type="component" value="Unassembled WGS sequence"/>
</dbReference>
<evidence type="ECO:0000256" key="2">
    <source>
        <dbReference type="SAM" id="MobiDB-lite"/>
    </source>
</evidence>
<feature type="compositionally biased region" description="Low complexity" evidence="2">
    <location>
        <begin position="406"/>
        <end position="419"/>
    </location>
</feature>
<protein>
    <submittedName>
        <fullName evidence="3">Coiled-coil domain-containing 6-like</fullName>
    </submittedName>
</protein>
<accession>A0A3M7PEY5</accession>
<dbReference type="OrthoDB" id="78858at2759"/>
<dbReference type="Pfam" id="PF09755">
    <property type="entry name" value="DUF2046"/>
    <property type="match status" value="1"/>
</dbReference>
<feature type="compositionally biased region" description="Polar residues" evidence="2">
    <location>
        <begin position="375"/>
        <end position="405"/>
    </location>
</feature>
<proteinExistence type="predicted"/>
<dbReference type="PANTHER" id="PTHR15276:SF0">
    <property type="entry name" value="COILED-COIL DOMAIN-CONTAINING PROTEIN 6"/>
    <property type="match status" value="1"/>
</dbReference>
<reference evidence="3 4" key="1">
    <citation type="journal article" date="2018" name="Sci. Rep.">
        <title>Genomic signatures of local adaptation to the degree of environmental predictability in rotifers.</title>
        <authorList>
            <person name="Franch-Gras L."/>
            <person name="Hahn C."/>
            <person name="Garcia-Roger E.M."/>
            <person name="Carmona M.J."/>
            <person name="Serra M."/>
            <person name="Gomez A."/>
        </authorList>
    </citation>
    <scope>NUCLEOTIDE SEQUENCE [LARGE SCALE GENOMIC DNA]</scope>
    <source>
        <strain evidence="3">HYR1</strain>
    </source>
</reference>
<name>A0A3M7PEY5_BRAPC</name>
<evidence type="ECO:0000313" key="4">
    <source>
        <dbReference type="Proteomes" id="UP000276133"/>
    </source>
</evidence>
<feature type="coiled-coil region" evidence="1">
    <location>
        <begin position="238"/>
        <end position="279"/>
    </location>
</feature>
<feature type="region of interest" description="Disordered" evidence="2">
    <location>
        <begin position="375"/>
        <end position="437"/>
    </location>
</feature>
<sequence>MLTDSELESDTSSVHEANLASIPTSKEQLEKRIESLIQENRVLKIEIETFKIRVKQLQEENKDLRKASVNIQARAEQEEEYISNKLLKKIQSLKKEKELLANNYEREEEYLTNDLSRKLSQLRSEKVQLEQTLEQEQEHMVNKLMKKIEKLEAETSAKQSNLEQLRREKIELENTLEQEQESLVNRLWKRMERLEAEKRMLQEKLEQPVSAPLSPRNSGSASSLNHALIGLPSNCDQAANLTEHIINLRREVTRLKTNLEKAERDNKENMAKLVREEKLIKDENIRLQRRLQMEVDRREALCRHLSESESSLEMDDERHFNESTRQRTISSPIPAYVVHNPAHTNPAVQTQVFTQPAACTAERCPACNQLMKQSSHSVLQSPPHANQTGQRQSISGPASANPLTASSSLSSSSSSINSSRVPNQQMPPHQLYQEAKK</sequence>
<keyword evidence="4" id="KW-1185">Reference proteome</keyword>